<sequence length="77" mass="8418">MPVDLGELIALYHRPSARTHLVGSPVPEILDALGEEAMDTQQLLDALQRRYALDDADPQALAARLAELESVGLIRRA</sequence>
<dbReference type="NCBIfam" id="TIGR04353">
    <property type="entry name" value="PqqD_rel_X"/>
    <property type="match status" value="1"/>
</dbReference>
<dbReference type="InterPro" id="IPR027599">
    <property type="entry name" value="PqqD-rel_X"/>
</dbReference>
<dbReference type="AlphaFoldDB" id="A0A4R6FI69"/>
<keyword evidence="2" id="KW-1185">Reference proteome</keyword>
<dbReference type="EMBL" id="SNWD01000008">
    <property type="protein sequence ID" value="TDN81082.1"/>
    <property type="molecule type" value="Genomic_DNA"/>
</dbReference>
<evidence type="ECO:0000313" key="1">
    <source>
        <dbReference type="EMBL" id="TDN81082.1"/>
    </source>
</evidence>
<accession>A0A4R6FI69</accession>
<comment type="caution">
    <text evidence="1">The sequence shown here is derived from an EMBL/GenBank/DDBJ whole genome shotgun (WGS) entry which is preliminary data.</text>
</comment>
<reference evidence="1 2" key="1">
    <citation type="submission" date="2019-03" db="EMBL/GenBank/DDBJ databases">
        <title>Genomic Encyclopedia of Type Strains, Phase IV (KMG-IV): sequencing the most valuable type-strain genomes for metagenomic binning, comparative biology and taxonomic classification.</title>
        <authorList>
            <person name="Goeker M."/>
        </authorList>
    </citation>
    <scope>NUCLEOTIDE SEQUENCE [LARGE SCALE GENOMIC DNA]</scope>
    <source>
        <strain evidence="1 2">DSM 25059</strain>
    </source>
</reference>
<proteinExistence type="predicted"/>
<protein>
    <submittedName>
        <fullName evidence="1">PqqD family protein of HPr-rel-A system</fullName>
    </submittedName>
</protein>
<dbReference type="Proteomes" id="UP000295493">
    <property type="component" value="Unassembled WGS sequence"/>
</dbReference>
<organism evidence="1 2">
    <name type="scientific">Stakelama pacifica</name>
    <dbReference type="NCBI Taxonomy" id="517720"/>
    <lineage>
        <taxon>Bacteria</taxon>
        <taxon>Pseudomonadati</taxon>
        <taxon>Pseudomonadota</taxon>
        <taxon>Alphaproteobacteria</taxon>
        <taxon>Sphingomonadales</taxon>
        <taxon>Sphingomonadaceae</taxon>
        <taxon>Stakelama</taxon>
    </lineage>
</organism>
<dbReference type="RefSeq" id="WP_188656417.1">
    <property type="nucleotide sequence ID" value="NZ_BMLU01000008.1"/>
</dbReference>
<name>A0A4R6FI69_9SPHN</name>
<gene>
    <name evidence="1" type="ORF">EV664_10823</name>
</gene>
<evidence type="ECO:0000313" key="2">
    <source>
        <dbReference type="Proteomes" id="UP000295493"/>
    </source>
</evidence>